<sequence>MEVVDNLPDEHHVYMRVHKQNIDFKATSPNRMIRPVAFDAKGEGGLSVDWSKYSTPQQSLERAKVPESNGVISMPIKGIRANPLPLSVLHVPEETNYSHSEIFGIPPRKPSDMGVRVKLMDLSIWEIDCKE</sequence>
<organism evidence="1 2">
    <name type="scientific">Flavobacterium saliperosum</name>
    <dbReference type="NCBI Taxonomy" id="329186"/>
    <lineage>
        <taxon>Bacteria</taxon>
        <taxon>Pseudomonadati</taxon>
        <taxon>Bacteroidota</taxon>
        <taxon>Flavobacteriia</taxon>
        <taxon>Flavobacteriales</taxon>
        <taxon>Flavobacteriaceae</taxon>
        <taxon>Flavobacterium</taxon>
    </lineage>
</organism>
<proteinExistence type="predicted"/>
<evidence type="ECO:0000313" key="2">
    <source>
        <dbReference type="Proteomes" id="UP000182124"/>
    </source>
</evidence>
<accession>A0A1G4W9E9</accession>
<evidence type="ECO:0000313" key="1">
    <source>
        <dbReference type="EMBL" id="SCX18957.1"/>
    </source>
</evidence>
<dbReference type="EMBL" id="FMTY01000011">
    <property type="protein sequence ID" value="SCX18957.1"/>
    <property type="molecule type" value="Genomic_DNA"/>
</dbReference>
<name>A0A1G4W9E9_9FLAO</name>
<dbReference type="STRING" id="329186.SAMN02927925_02759"/>
<gene>
    <name evidence="1" type="ORF">SAMN02927925_02759</name>
</gene>
<dbReference type="Proteomes" id="UP000182124">
    <property type="component" value="Unassembled WGS sequence"/>
</dbReference>
<dbReference type="AlphaFoldDB" id="A0A1G4W9E9"/>
<dbReference type="RefSeq" id="WP_035654977.1">
    <property type="nucleotide sequence ID" value="NZ_FMTY01000011.1"/>
</dbReference>
<protein>
    <submittedName>
        <fullName evidence="1">Uncharacterized protein</fullName>
    </submittedName>
</protein>
<reference evidence="1 2" key="1">
    <citation type="submission" date="2016-10" db="EMBL/GenBank/DDBJ databases">
        <authorList>
            <person name="de Groot N.N."/>
        </authorList>
    </citation>
    <scope>NUCLEOTIDE SEQUENCE [LARGE SCALE GENOMIC DNA]</scope>
    <source>
        <strain evidence="1 2">CGMCC 1.3801</strain>
    </source>
</reference>